<dbReference type="Proteomes" id="UP000030104">
    <property type="component" value="Unassembled WGS sequence"/>
</dbReference>
<protein>
    <recommendedName>
        <fullName evidence="3">Cysteine-rich PDZ-binding protein</fullName>
    </recommendedName>
    <alternativeName>
        <fullName evidence="8">Cysteine-rich interactor of PDZ three</fullName>
    </alternativeName>
</protein>
<keyword evidence="4" id="KW-0963">Cytoplasm</keyword>
<evidence type="ECO:0000313" key="10">
    <source>
        <dbReference type="Proteomes" id="UP000030104"/>
    </source>
</evidence>
<gene>
    <name evidence="9" type="ORF">PITC_019080</name>
</gene>
<keyword evidence="7" id="KW-0508">mRNA splicing</keyword>
<comment type="subcellular location">
    <subcellularLocation>
        <location evidence="1">Cytoplasm</location>
    </subcellularLocation>
</comment>
<keyword evidence="5" id="KW-0507">mRNA processing</keyword>
<evidence type="ECO:0000256" key="8">
    <source>
        <dbReference type="ARBA" id="ARBA00032518"/>
    </source>
</evidence>
<dbReference type="AlphaFoldDB" id="A0A0A2KML4"/>
<dbReference type="GO" id="GO:0008017">
    <property type="term" value="F:microtubule binding"/>
    <property type="evidence" value="ECO:0007669"/>
    <property type="project" value="TreeGrafter"/>
</dbReference>
<dbReference type="PANTHER" id="PTHR11805">
    <property type="entry name" value="CYSTEINE-RICH PDZ-BINDING PROTEIN"/>
    <property type="match status" value="1"/>
</dbReference>
<dbReference type="HOGENOM" id="CLU_133934_2_1_1"/>
<reference evidence="9 10" key="1">
    <citation type="journal article" date="2015" name="Mol. Plant Microbe Interact.">
        <title>Genome, transcriptome, and functional analyses of Penicillium expansum provide new insights into secondary metabolism and pathogenicity.</title>
        <authorList>
            <person name="Ballester A.R."/>
            <person name="Marcet-Houben M."/>
            <person name="Levin E."/>
            <person name="Sela N."/>
            <person name="Selma-Lazaro C."/>
            <person name="Carmona L."/>
            <person name="Wisniewski M."/>
            <person name="Droby S."/>
            <person name="Gonzalez-Candelas L."/>
            <person name="Gabaldon T."/>
        </authorList>
    </citation>
    <scope>NUCLEOTIDE SEQUENCE [LARGE SCALE GENOMIC DNA]</scope>
    <source>
        <strain evidence="9 10">PHI-1</strain>
    </source>
</reference>
<dbReference type="InterPro" id="IPR019367">
    <property type="entry name" value="PDZ-binding_CRIPT"/>
</dbReference>
<keyword evidence="6" id="KW-0747">Spliceosome</keyword>
<name>A0A0A2KML4_PENIT</name>
<evidence type="ECO:0000256" key="5">
    <source>
        <dbReference type="ARBA" id="ARBA00022664"/>
    </source>
</evidence>
<evidence type="ECO:0000256" key="6">
    <source>
        <dbReference type="ARBA" id="ARBA00022728"/>
    </source>
</evidence>
<evidence type="ECO:0000256" key="2">
    <source>
        <dbReference type="ARBA" id="ARBA00009021"/>
    </source>
</evidence>
<dbReference type="EMBL" id="JQGA01001490">
    <property type="protein sequence ID" value="KGO65590.1"/>
    <property type="molecule type" value="Genomic_DNA"/>
</dbReference>
<evidence type="ECO:0000256" key="4">
    <source>
        <dbReference type="ARBA" id="ARBA00022490"/>
    </source>
</evidence>
<accession>A0A0A2KML4</accession>
<dbReference type="OMA" id="KITQGHS"/>
<dbReference type="GO" id="GO:0005681">
    <property type="term" value="C:spliceosomal complex"/>
    <property type="evidence" value="ECO:0007669"/>
    <property type="project" value="UniProtKB-KW"/>
</dbReference>
<evidence type="ECO:0000256" key="7">
    <source>
        <dbReference type="ARBA" id="ARBA00023187"/>
    </source>
</evidence>
<comment type="similarity">
    <text evidence="2">Belongs to the CRIPT family.</text>
</comment>
<evidence type="ECO:0000256" key="1">
    <source>
        <dbReference type="ARBA" id="ARBA00004496"/>
    </source>
</evidence>
<sequence length="152" mass="16459">MVCSKCQKKLKATELATPGVKRKNDMYYGSPSSTLGGGADKGKAKATLGATGIGKVRYQFAVGYYEMKNTIAFKEFYTDIPSQSKLLSAKAKNPYAAYASSCDNCKVKTELGKKFCQRCAYQRNACAMCGKNLAGKSAKDQPIVQGQKFNMA</sequence>
<keyword evidence="10" id="KW-1185">Reference proteome</keyword>
<dbReference type="GO" id="GO:0031122">
    <property type="term" value="P:cytoplasmic microtubule organization"/>
    <property type="evidence" value="ECO:0007669"/>
    <property type="project" value="TreeGrafter"/>
</dbReference>
<evidence type="ECO:0000313" key="9">
    <source>
        <dbReference type="EMBL" id="KGO65590.1"/>
    </source>
</evidence>
<dbReference type="GO" id="GO:0005737">
    <property type="term" value="C:cytoplasm"/>
    <property type="evidence" value="ECO:0007669"/>
    <property type="project" value="UniProtKB-SubCell"/>
</dbReference>
<dbReference type="PANTHER" id="PTHR11805:SF1">
    <property type="entry name" value="CYSTEINE-RICH PDZ-BINDING PROTEIN"/>
    <property type="match status" value="1"/>
</dbReference>
<dbReference type="GO" id="GO:0006397">
    <property type="term" value="P:mRNA processing"/>
    <property type="evidence" value="ECO:0007669"/>
    <property type="project" value="UniProtKB-KW"/>
</dbReference>
<proteinExistence type="inferred from homology"/>
<dbReference type="Pfam" id="PF10235">
    <property type="entry name" value="Cript"/>
    <property type="match status" value="1"/>
</dbReference>
<evidence type="ECO:0000256" key="3">
    <source>
        <dbReference type="ARBA" id="ARBA00018615"/>
    </source>
</evidence>
<dbReference type="GO" id="GO:0008380">
    <property type="term" value="P:RNA splicing"/>
    <property type="evidence" value="ECO:0007669"/>
    <property type="project" value="UniProtKB-KW"/>
</dbReference>
<dbReference type="OrthoDB" id="147332at2759"/>
<dbReference type="PhylomeDB" id="A0A0A2KML4"/>
<organism evidence="9 10">
    <name type="scientific">Penicillium italicum</name>
    <name type="common">Blue mold</name>
    <dbReference type="NCBI Taxonomy" id="40296"/>
    <lineage>
        <taxon>Eukaryota</taxon>
        <taxon>Fungi</taxon>
        <taxon>Dikarya</taxon>
        <taxon>Ascomycota</taxon>
        <taxon>Pezizomycotina</taxon>
        <taxon>Eurotiomycetes</taxon>
        <taxon>Eurotiomycetidae</taxon>
        <taxon>Eurotiales</taxon>
        <taxon>Aspergillaceae</taxon>
        <taxon>Penicillium</taxon>
    </lineage>
</organism>
<dbReference type="STRING" id="40296.A0A0A2KML4"/>
<comment type="caution">
    <text evidence="9">The sequence shown here is derived from an EMBL/GenBank/DDBJ whole genome shotgun (WGS) entry which is preliminary data.</text>
</comment>